<dbReference type="Pfam" id="PF13242">
    <property type="entry name" value="Hydrolase_like"/>
    <property type="match status" value="1"/>
</dbReference>
<dbReference type="PANTHER" id="PTHR19288:SF46">
    <property type="entry name" value="HALOACID DEHALOGENASE-LIKE HYDROLASE DOMAIN-CONTAINING PROTEIN 2"/>
    <property type="match status" value="1"/>
</dbReference>
<dbReference type="VEuPathDB" id="TriTrypDB:Lsey_0701_0010"/>
<dbReference type="InterPro" id="IPR036412">
    <property type="entry name" value="HAD-like_sf"/>
</dbReference>
<dbReference type="InterPro" id="IPR006357">
    <property type="entry name" value="HAD-SF_hydro_IIA"/>
</dbReference>
<feature type="binding site" evidence="2">
    <location>
        <position position="254"/>
    </location>
    <ligand>
        <name>substrate</name>
    </ligand>
</feature>
<keyword evidence="3" id="KW-0479">Metal-binding</keyword>
<comment type="caution">
    <text evidence="4">The sequence shown here is derived from an EMBL/GenBank/DDBJ whole genome shotgun (WGS) entry which is preliminary data.</text>
</comment>
<proteinExistence type="predicted"/>
<feature type="binding site" evidence="3">
    <location>
        <position position="284"/>
    </location>
    <ligand>
        <name>Mg(2+)</name>
        <dbReference type="ChEBI" id="CHEBI:18420"/>
    </ligand>
</feature>
<dbReference type="SUPFAM" id="SSF56784">
    <property type="entry name" value="HAD-like"/>
    <property type="match status" value="1"/>
</dbReference>
<dbReference type="GO" id="GO:0046872">
    <property type="term" value="F:metal ion binding"/>
    <property type="evidence" value="ECO:0007669"/>
    <property type="project" value="UniProtKB-KW"/>
</dbReference>
<dbReference type="AlphaFoldDB" id="A0A0N0P266"/>
<dbReference type="Gene3D" id="3.40.50.1000">
    <property type="entry name" value="HAD superfamily/HAD-like"/>
    <property type="match status" value="2"/>
</dbReference>
<dbReference type="OrthoDB" id="413953at2759"/>
<dbReference type="OMA" id="FFITNNC"/>
<evidence type="ECO:0000313" key="4">
    <source>
        <dbReference type="EMBL" id="KPI82599.1"/>
    </source>
</evidence>
<name>A0A0N0P266_LEPSE</name>
<keyword evidence="3" id="KW-0460">Magnesium</keyword>
<keyword evidence="5" id="KW-1185">Reference proteome</keyword>
<feature type="active site" description="Proton donor" evidence="1">
    <location>
        <position position="26"/>
    </location>
</feature>
<dbReference type="PANTHER" id="PTHR19288">
    <property type="entry name" value="4-NITROPHENYLPHOSPHATASE-RELATED"/>
    <property type="match status" value="1"/>
</dbReference>
<feature type="binding site" evidence="3">
    <location>
        <position position="26"/>
    </location>
    <ligand>
        <name>Mg(2+)</name>
        <dbReference type="ChEBI" id="CHEBI:18420"/>
    </ligand>
</feature>
<feature type="binding site" evidence="3">
    <location>
        <position position="24"/>
    </location>
    <ligand>
        <name>Mg(2+)</name>
        <dbReference type="ChEBI" id="CHEBI:18420"/>
    </ligand>
</feature>
<dbReference type="PIRSF" id="PIRSF000915">
    <property type="entry name" value="PGP-type_phosphatase"/>
    <property type="match status" value="1"/>
</dbReference>
<sequence>MPVKVATSSEVSDLCKSVDYFFLDIDGVIWSGDAVLQLIPEALTYLRSQHKHIRFISNNLIYSREAIAQQFTVKGIHGVPKEEIFTVAYASALYLRERFAKGGDQLVRGNVLIVGGPGTHDEVRAVLAEGYTTYGAELRDVPYRPDIVAKAWERPLLPPPADPRVAHLYNNRNISLKEMKFIAVVVGLDFELNMTKLACAAAVLQSSSSTVYVGTNPDPSDPAGPCGVLLPASGAVLAALTTAIGRAPDVMCGKPSPTLGRLLVAKEEQDGRHVDPQRTVMIGDRLMTDIQFGKGMGARTALVLSGAQKLTDVEGLELTGAFNEMPDFILNSLADFLPSCDA</sequence>
<feature type="binding site" evidence="2">
    <location>
        <begin position="57"/>
        <end position="59"/>
    </location>
    <ligand>
        <name>substrate</name>
    </ligand>
</feature>
<protein>
    <submittedName>
        <fullName evidence="4">Putative p-nitrophenylphosphatase</fullName>
    </submittedName>
</protein>
<dbReference type="Proteomes" id="UP000038009">
    <property type="component" value="Unassembled WGS sequence"/>
</dbReference>
<feature type="active site" description="Nucleophile" evidence="1">
    <location>
        <position position="24"/>
    </location>
</feature>
<comment type="cofactor">
    <cofactor evidence="3">
        <name>Mg(2+)</name>
        <dbReference type="ChEBI" id="CHEBI:18420"/>
    </cofactor>
    <text evidence="3">Divalent metal ions. Mg(2+) is the most effective.</text>
</comment>
<dbReference type="GO" id="GO:0016791">
    <property type="term" value="F:phosphatase activity"/>
    <property type="evidence" value="ECO:0007669"/>
    <property type="project" value="TreeGrafter"/>
</dbReference>
<evidence type="ECO:0000256" key="1">
    <source>
        <dbReference type="PIRSR" id="PIRSR000915-1"/>
    </source>
</evidence>
<evidence type="ECO:0000313" key="5">
    <source>
        <dbReference type="Proteomes" id="UP000038009"/>
    </source>
</evidence>
<gene>
    <name evidence="4" type="ORF">ABL78_8391</name>
</gene>
<dbReference type="InterPro" id="IPR023214">
    <property type="entry name" value="HAD_sf"/>
</dbReference>
<evidence type="ECO:0000256" key="2">
    <source>
        <dbReference type="PIRSR" id="PIRSR000915-2"/>
    </source>
</evidence>
<accession>A0A0N0P266</accession>
<organism evidence="4 5">
    <name type="scientific">Leptomonas seymouri</name>
    <dbReference type="NCBI Taxonomy" id="5684"/>
    <lineage>
        <taxon>Eukaryota</taxon>
        <taxon>Discoba</taxon>
        <taxon>Euglenozoa</taxon>
        <taxon>Kinetoplastea</taxon>
        <taxon>Metakinetoplastina</taxon>
        <taxon>Trypanosomatida</taxon>
        <taxon>Trypanosomatidae</taxon>
        <taxon>Leishmaniinae</taxon>
        <taxon>Leptomonas</taxon>
    </lineage>
</organism>
<dbReference type="EMBL" id="LJSK01000700">
    <property type="protein sequence ID" value="KPI82599.1"/>
    <property type="molecule type" value="Genomic_DNA"/>
</dbReference>
<reference evidence="4 5" key="1">
    <citation type="journal article" date="2015" name="PLoS Pathog.">
        <title>Leptomonas seymouri: Adaptations to the Dixenous Life Cycle Analyzed by Genome Sequencing, Transcriptome Profiling and Co-infection with Leishmania donovani.</title>
        <authorList>
            <person name="Kraeva N."/>
            <person name="Butenko A."/>
            <person name="Hlavacova J."/>
            <person name="Kostygov A."/>
            <person name="Myskova J."/>
            <person name="Grybchuk D."/>
            <person name="Lestinova T."/>
            <person name="Votypka J."/>
            <person name="Volf P."/>
            <person name="Opperdoes F."/>
            <person name="Flegontov P."/>
            <person name="Lukes J."/>
            <person name="Yurchenko V."/>
        </authorList>
    </citation>
    <scope>NUCLEOTIDE SEQUENCE [LARGE SCALE GENOMIC DNA]</scope>
    <source>
        <strain evidence="4 5">ATCC 30220</strain>
    </source>
</reference>
<dbReference type="GO" id="GO:0005737">
    <property type="term" value="C:cytoplasm"/>
    <property type="evidence" value="ECO:0007669"/>
    <property type="project" value="TreeGrafter"/>
</dbReference>
<dbReference type="Pfam" id="PF13344">
    <property type="entry name" value="Hydrolase_6"/>
    <property type="match status" value="1"/>
</dbReference>
<evidence type="ECO:0000256" key="3">
    <source>
        <dbReference type="PIRSR" id="PIRSR000915-3"/>
    </source>
</evidence>